<organism evidence="1">
    <name type="scientific">Salmonella derby</name>
    <dbReference type="NCBI Taxonomy" id="28144"/>
    <lineage>
        <taxon>Bacteria</taxon>
        <taxon>Pseudomonadati</taxon>
        <taxon>Pseudomonadota</taxon>
        <taxon>Gammaproteobacteria</taxon>
        <taxon>Enterobacterales</taxon>
        <taxon>Enterobacteriaceae</taxon>
        <taxon>Salmonella</taxon>
    </lineage>
</organism>
<gene>
    <name evidence="1" type="ORF">EJW65_22220</name>
</gene>
<dbReference type="AlphaFoldDB" id="A0A3W0B035"/>
<comment type="caution">
    <text evidence="1">The sequence shown here is derived from an EMBL/GenBank/DDBJ whole genome shotgun (WGS) entry which is preliminary data.</text>
</comment>
<accession>A0A3W0B035</accession>
<sequence length="163" mass="18745">MKHYYPSLNCYPSSSPELSGKLLALLTESPEAWLKPADLNLQIQEYGYETTRRELKHLVSFGFIRAHKRKGYQLAITPEEARQLFAYRETQTQSRVVAEIIRNGSIYARKFWLSGGGDASQFLRAVRSLEEQGIIESTNVSVPTAPHIKRRIYTFTKRAKKHD</sequence>
<name>A0A3W0B035_SALDE</name>
<protein>
    <submittedName>
        <fullName evidence="1">Uncharacterized protein</fullName>
    </submittedName>
</protein>
<dbReference type="EMBL" id="AAHTYN010000048">
    <property type="protein sequence ID" value="ECA3154806.1"/>
    <property type="molecule type" value="Genomic_DNA"/>
</dbReference>
<proteinExistence type="predicted"/>
<reference evidence="1" key="1">
    <citation type="submission" date="2018-12" db="EMBL/GenBank/DDBJ databases">
        <authorList>
            <consortium name="NARMS: The National Antimicrobial Resistance Monitoring System"/>
        </authorList>
    </citation>
    <scope>NUCLEOTIDE SEQUENCE</scope>
    <source>
        <strain evidence="1">FSIS11816337</strain>
    </source>
</reference>
<evidence type="ECO:0000313" key="1">
    <source>
        <dbReference type="EMBL" id="ECA3154806.1"/>
    </source>
</evidence>